<gene>
    <name evidence="3" type="ORF">EZS26_002354</name>
</gene>
<dbReference type="InterPro" id="IPR026444">
    <property type="entry name" value="Secre_tail"/>
</dbReference>
<protein>
    <recommendedName>
        <fullName evidence="2">F5/8 type C domain-containing protein</fullName>
    </recommendedName>
</protein>
<dbReference type="Pfam" id="PF00754">
    <property type="entry name" value="F5_F8_type_C"/>
    <property type="match status" value="1"/>
</dbReference>
<dbReference type="PROSITE" id="PS51257">
    <property type="entry name" value="PROKAR_LIPOPROTEIN"/>
    <property type="match status" value="1"/>
</dbReference>
<name>A0A5M8NZB0_9BACT</name>
<proteinExistence type="predicted"/>
<dbReference type="SUPFAM" id="SSF49785">
    <property type="entry name" value="Galactose-binding domain-like"/>
    <property type="match status" value="1"/>
</dbReference>
<evidence type="ECO:0000259" key="2">
    <source>
        <dbReference type="PROSITE" id="PS50022"/>
    </source>
</evidence>
<sequence>MKLNTQANKRSFFVLRSPFSFLLLLLFLSCNKVSAQSNGIFENIAIGKPVTSNVDNLSFCEPAKALNGTVNTTTDKWSSSGDGEDVQWITVDLQGQFTLARYVVKHAGYGSESTFLNTADFEILKSNDGQTFTSVDQITGNTADVTDKDVTPFTARYVRLQISKAQRSSSRKCTVYAFELYEKPSSAINANSFYATEGFERFASTADLKQAYTVSGGDIALETIGKTKALKWSYTGQSMITVNLPNNIDLSDYTVWGMDFKFPTTATRAQVKSSQTLYATLVDADGKSATVNYPFDNSIWMMDERPWVSWHINMKDFASLNLKSVAEIHIGVNANEASGFLIDNLSFERQKYVLDFTKIIRTDKITEAASVIRQKANDGKGAFWGTSIIKTGRRYSLFQAWWSSGKDFDTGAIDYLTAPNLLGPYAFVNTALPRYFVTSAPSWGEYTHGPDIVKYGDTYYLYYSSGGSSDGSGHSREVGVAWSKTVEGGWEYSQGPILTKGEFAIIPGDEDYNGCWSSGVENPRMMEKDGEYYLFFKTLNNYNLPPEGSHGQNGNYGWFLGYSIAKSSTPIGPFTHVRNSGLRGRGRQYALYPSVAEVEAEGKPRDYSAPGHWDLEDMCIFKYIDGRYYGILKDFMGRWARRAELRDLVLFVSDNLLDWRVADFPLVITPVRTPRFNNQTPYKYSLMERPYVFWENDFKTGSISFAVEANVGWTSVIYPLVNEDSDITGIETPEVNVSGESVQVYPNPDKDHLYIVSKESIKKVELIDMTGKIVFSTGALSQTYLGLPNFIPSGQYVLKTTTDKRNIVQTKILINK</sequence>
<evidence type="ECO:0000256" key="1">
    <source>
        <dbReference type="SAM" id="SignalP"/>
    </source>
</evidence>
<dbReference type="SUPFAM" id="SSF75005">
    <property type="entry name" value="Arabinanase/levansucrase/invertase"/>
    <property type="match status" value="1"/>
</dbReference>
<dbReference type="Gene3D" id="2.115.10.20">
    <property type="entry name" value="Glycosyl hydrolase domain, family 43"/>
    <property type="match status" value="2"/>
</dbReference>
<dbReference type="PROSITE" id="PS50022">
    <property type="entry name" value="FA58C_3"/>
    <property type="match status" value="1"/>
</dbReference>
<dbReference type="EMBL" id="SNRX01000018">
    <property type="protein sequence ID" value="KAA6301480.1"/>
    <property type="molecule type" value="Genomic_DNA"/>
</dbReference>
<accession>A0A5M8NZB0</accession>
<dbReference type="InterPro" id="IPR000421">
    <property type="entry name" value="FA58C"/>
</dbReference>
<organism evidence="3 4">
    <name type="scientific">Candidatus Ordinivivax streblomastigis</name>
    <dbReference type="NCBI Taxonomy" id="2540710"/>
    <lineage>
        <taxon>Bacteria</taxon>
        <taxon>Pseudomonadati</taxon>
        <taxon>Bacteroidota</taxon>
        <taxon>Bacteroidia</taxon>
        <taxon>Bacteroidales</taxon>
        <taxon>Candidatus Ordinivivax</taxon>
    </lineage>
</organism>
<comment type="caution">
    <text evidence="3">The sequence shown here is derived from an EMBL/GenBank/DDBJ whole genome shotgun (WGS) entry which is preliminary data.</text>
</comment>
<keyword evidence="1" id="KW-0732">Signal</keyword>
<reference evidence="3 4" key="1">
    <citation type="submission" date="2019-03" db="EMBL/GenBank/DDBJ databases">
        <title>Single cell metagenomics reveals metabolic interactions within the superorganism composed of flagellate Streblomastix strix and complex community of Bacteroidetes bacteria on its surface.</title>
        <authorList>
            <person name="Treitli S.C."/>
            <person name="Kolisko M."/>
            <person name="Husnik F."/>
            <person name="Keeling P."/>
            <person name="Hampl V."/>
        </authorList>
    </citation>
    <scope>NUCLEOTIDE SEQUENCE [LARGE SCALE GENOMIC DNA]</scope>
    <source>
        <strain evidence="3">St1</strain>
    </source>
</reference>
<evidence type="ECO:0000313" key="4">
    <source>
        <dbReference type="Proteomes" id="UP000324575"/>
    </source>
</evidence>
<dbReference type="AlphaFoldDB" id="A0A5M8NZB0"/>
<feature type="signal peptide" evidence="1">
    <location>
        <begin position="1"/>
        <end position="35"/>
    </location>
</feature>
<dbReference type="Gene3D" id="2.60.120.260">
    <property type="entry name" value="Galactose-binding domain-like"/>
    <property type="match status" value="1"/>
</dbReference>
<feature type="chain" id="PRO_5024457869" description="F5/8 type C domain-containing protein" evidence="1">
    <location>
        <begin position="36"/>
        <end position="816"/>
    </location>
</feature>
<dbReference type="Proteomes" id="UP000324575">
    <property type="component" value="Unassembled WGS sequence"/>
</dbReference>
<dbReference type="NCBIfam" id="TIGR04183">
    <property type="entry name" value="Por_Secre_tail"/>
    <property type="match status" value="1"/>
</dbReference>
<dbReference type="Pfam" id="PF18962">
    <property type="entry name" value="Por_Secre_tail"/>
    <property type="match status" value="1"/>
</dbReference>
<evidence type="ECO:0000313" key="3">
    <source>
        <dbReference type="EMBL" id="KAA6301480.1"/>
    </source>
</evidence>
<dbReference type="InterPro" id="IPR008979">
    <property type="entry name" value="Galactose-bd-like_sf"/>
</dbReference>
<feature type="domain" description="F5/8 type C" evidence="2">
    <location>
        <begin position="33"/>
        <end position="183"/>
    </location>
</feature>
<dbReference type="InterPro" id="IPR023296">
    <property type="entry name" value="Glyco_hydro_beta-prop_sf"/>
</dbReference>